<name>A0A023D9A3_ACIMT</name>
<evidence type="ECO:0000259" key="1">
    <source>
        <dbReference type="Pfam" id="PF00534"/>
    </source>
</evidence>
<gene>
    <name evidence="3" type="ORF">Amme_120_002</name>
</gene>
<feature type="domain" description="Glycosyl transferase family 1" evidence="1">
    <location>
        <begin position="189"/>
        <end position="340"/>
    </location>
</feature>
<reference evidence="4" key="1">
    <citation type="journal article" date="2014" name="FEMS Microbiol. Lett.">
        <title>Draft Genomic DNA Sequence of the Facultatively Methylotrophic Bacterium Acidomonas methanolica type strain MB58.</title>
        <authorList>
            <person name="Higashiura N."/>
            <person name="Hadano H."/>
            <person name="Hirakawa H."/>
            <person name="Matsutani M."/>
            <person name="Takabe S."/>
            <person name="Matsushita K."/>
            <person name="Azuma Y."/>
        </authorList>
    </citation>
    <scope>NUCLEOTIDE SEQUENCE [LARGE SCALE GENOMIC DNA]</scope>
    <source>
        <strain evidence="4">MB58</strain>
    </source>
</reference>
<protein>
    <submittedName>
        <fullName evidence="3">Glycosyl transferase group 1</fullName>
    </submittedName>
</protein>
<dbReference type="PANTHER" id="PTHR12526">
    <property type="entry name" value="GLYCOSYLTRANSFERASE"/>
    <property type="match status" value="1"/>
</dbReference>
<dbReference type="EMBL" id="BAND01000119">
    <property type="protein sequence ID" value="GAJ30300.1"/>
    <property type="molecule type" value="Genomic_DNA"/>
</dbReference>
<dbReference type="Pfam" id="PF13439">
    <property type="entry name" value="Glyco_transf_4"/>
    <property type="match status" value="1"/>
</dbReference>
<dbReference type="RefSeq" id="WP_042061198.1">
    <property type="nucleotide sequence ID" value="NZ_BAND01000119.1"/>
</dbReference>
<reference evidence="3 4" key="2">
    <citation type="journal article" date="2014" name="FEMS Microbiol. Lett.">
        <title>Draft genomic DNA sequence of the facultatively methylotrophic bacterium Acidomonas methanolica type strain MB58.</title>
        <authorList>
            <person name="Higashiura N."/>
            <person name="Hadano H."/>
            <person name="Hirakawa H."/>
            <person name="Matsutani M."/>
            <person name="Takabe S."/>
            <person name="Matsushita K."/>
            <person name="Azuma Y."/>
        </authorList>
    </citation>
    <scope>NUCLEOTIDE SEQUENCE [LARGE SCALE GENOMIC DNA]</scope>
    <source>
        <strain evidence="3 4">MB58</strain>
    </source>
</reference>
<accession>A0A023D9A3</accession>
<evidence type="ECO:0000313" key="4">
    <source>
        <dbReference type="Proteomes" id="UP000019760"/>
    </source>
</evidence>
<keyword evidence="4" id="KW-1185">Reference proteome</keyword>
<organism evidence="3 4">
    <name type="scientific">Acidomonas methanolica NBRC 104435</name>
    <dbReference type="NCBI Taxonomy" id="1231351"/>
    <lineage>
        <taxon>Bacteria</taxon>
        <taxon>Pseudomonadati</taxon>
        <taxon>Pseudomonadota</taxon>
        <taxon>Alphaproteobacteria</taxon>
        <taxon>Acetobacterales</taxon>
        <taxon>Acetobacteraceae</taxon>
        <taxon>Acidomonas</taxon>
    </lineage>
</organism>
<dbReference type="InterPro" id="IPR028098">
    <property type="entry name" value="Glyco_trans_4-like_N"/>
</dbReference>
<sequence>MSARHKVVHVVVAGDIGGAERLLLDLTTRPVESNAEHCVALMTPNPKLRAYIAASGVALRERGPIRADPLSYLWRAFGPVDVQWLETVLTEERATIVHMHTYASHIIGVRAARRLRLPSLRTEHGVHHYTDPSCALFRSWALRHTDSVVAVSDYVRRFVSRRAPFAAGRIHVVRNGVDTRYFAPVPSPPPGPFTLALVCRLEPWKQVDLVIRAAAHVPGLHVRIAGDGSARGALEELTRKLGVTDRIVFMGYQPDPRSVIAACDAAINTSRDEPLGLSVMEALSMGRPVVAFDGGGIPEIVQDGATGWLVRRHNVEALAATLAQVAVSQAEAARLGIAARAFIEREGRIETMCEGYATAYATLRYGQRAGV</sequence>
<dbReference type="SUPFAM" id="SSF53756">
    <property type="entry name" value="UDP-Glycosyltransferase/glycogen phosphorylase"/>
    <property type="match status" value="1"/>
</dbReference>
<dbReference type="CDD" id="cd03801">
    <property type="entry name" value="GT4_PimA-like"/>
    <property type="match status" value="1"/>
</dbReference>
<dbReference type="Pfam" id="PF00534">
    <property type="entry name" value="Glycos_transf_1"/>
    <property type="match status" value="1"/>
</dbReference>
<feature type="domain" description="Glycosyltransferase subfamily 4-like N-terminal" evidence="2">
    <location>
        <begin position="16"/>
        <end position="180"/>
    </location>
</feature>
<evidence type="ECO:0000313" key="3">
    <source>
        <dbReference type="EMBL" id="GAJ30300.1"/>
    </source>
</evidence>
<dbReference type="GO" id="GO:0016757">
    <property type="term" value="F:glycosyltransferase activity"/>
    <property type="evidence" value="ECO:0007669"/>
    <property type="project" value="InterPro"/>
</dbReference>
<comment type="caution">
    <text evidence="3">The sequence shown here is derived from an EMBL/GenBank/DDBJ whole genome shotgun (WGS) entry which is preliminary data.</text>
</comment>
<keyword evidence="3" id="KW-0808">Transferase</keyword>
<dbReference type="Gene3D" id="3.40.50.2000">
    <property type="entry name" value="Glycogen Phosphorylase B"/>
    <property type="match status" value="2"/>
</dbReference>
<dbReference type="PANTHER" id="PTHR12526:SF635">
    <property type="entry name" value="GLYCOSYL TRANSFERASE GROUP 1"/>
    <property type="match status" value="1"/>
</dbReference>
<proteinExistence type="predicted"/>
<dbReference type="OrthoDB" id="9781738at2"/>
<dbReference type="Proteomes" id="UP000019760">
    <property type="component" value="Unassembled WGS sequence"/>
</dbReference>
<dbReference type="AlphaFoldDB" id="A0A023D9A3"/>
<dbReference type="InterPro" id="IPR001296">
    <property type="entry name" value="Glyco_trans_1"/>
</dbReference>
<evidence type="ECO:0000259" key="2">
    <source>
        <dbReference type="Pfam" id="PF13439"/>
    </source>
</evidence>